<sequence>MSQSIIDLQKFTNTYEQLRSAVEGLTDDQAKWKASETKWSVTEVLSHLVDHSLITSFRIRKIVAESRAGVIQIPSFDQDPWVSSSKANDSSVAEVLDVYQSLLTYNGLFFKRLSAEDWEKSGVNVKGKTLTISELYEGFVNHVQVHLAQIDRIKQAL</sequence>
<organism evidence="2">
    <name type="scientific">Paenibacillus sp. SYP-B3998</name>
    <dbReference type="NCBI Taxonomy" id="2678564"/>
    <lineage>
        <taxon>Bacteria</taxon>
        <taxon>Bacillati</taxon>
        <taxon>Bacillota</taxon>
        <taxon>Bacilli</taxon>
        <taxon>Bacillales</taxon>
        <taxon>Paenibacillaceae</taxon>
        <taxon>Paenibacillus</taxon>
    </lineage>
</organism>
<evidence type="ECO:0000313" key="2">
    <source>
        <dbReference type="EMBL" id="NEW05090.1"/>
    </source>
</evidence>
<reference evidence="2" key="1">
    <citation type="submission" date="2020-02" db="EMBL/GenBank/DDBJ databases">
        <authorList>
            <person name="Shen X.-R."/>
            <person name="Zhang Y.-X."/>
        </authorList>
    </citation>
    <scope>NUCLEOTIDE SEQUENCE</scope>
    <source>
        <strain evidence="2">SYP-B3998</strain>
    </source>
</reference>
<dbReference type="InterPro" id="IPR024775">
    <property type="entry name" value="DinB-like"/>
</dbReference>
<accession>A0A6G3ZSQ5</accession>
<name>A0A6G3ZSQ5_9BACL</name>
<dbReference type="Gene3D" id="1.20.120.450">
    <property type="entry name" value="dinb family like domain"/>
    <property type="match status" value="1"/>
</dbReference>
<dbReference type="AlphaFoldDB" id="A0A6G3ZSQ5"/>
<protein>
    <submittedName>
        <fullName evidence="2">DinB family protein</fullName>
    </submittedName>
</protein>
<dbReference type="RefSeq" id="WP_163941219.1">
    <property type="nucleotide sequence ID" value="NZ_JAAIKC010000001.1"/>
</dbReference>
<dbReference type="SUPFAM" id="SSF109854">
    <property type="entry name" value="DinB/YfiT-like putative metalloenzymes"/>
    <property type="match status" value="1"/>
</dbReference>
<dbReference type="EMBL" id="JAAIKC010000001">
    <property type="protein sequence ID" value="NEW05090.1"/>
    <property type="molecule type" value="Genomic_DNA"/>
</dbReference>
<dbReference type="Pfam" id="PF12867">
    <property type="entry name" value="DinB_2"/>
    <property type="match status" value="1"/>
</dbReference>
<dbReference type="InterPro" id="IPR034660">
    <property type="entry name" value="DinB/YfiT-like"/>
</dbReference>
<evidence type="ECO:0000259" key="1">
    <source>
        <dbReference type="Pfam" id="PF12867"/>
    </source>
</evidence>
<feature type="domain" description="DinB-like" evidence="1">
    <location>
        <begin position="11"/>
        <end position="150"/>
    </location>
</feature>
<gene>
    <name evidence="2" type="ORF">GK047_03525</name>
</gene>
<proteinExistence type="predicted"/>
<comment type="caution">
    <text evidence="2">The sequence shown here is derived from an EMBL/GenBank/DDBJ whole genome shotgun (WGS) entry which is preliminary data.</text>
</comment>